<keyword evidence="2" id="KW-1185">Reference proteome</keyword>
<dbReference type="PATRIC" id="fig|568816.4.peg.2065"/>
<dbReference type="AlphaFoldDB" id="G4Q5N7"/>
<protein>
    <submittedName>
        <fullName evidence="1">Uncharacterized protein</fullName>
    </submittedName>
</protein>
<sequence>MAFLSTDFIKKYGKRKKDSFLPHFFQATGKERRSQSSSAQK</sequence>
<dbReference type="EMBL" id="CP003058">
    <property type="protein sequence ID" value="AEQ23333.1"/>
    <property type="molecule type" value="Genomic_DNA"/>
</dbReference>
<gene>
    <name evidence="1" type="ordered locus">Acin_2133</name>
</gene>
<dbReference type="HOGENOM" id="CLU_3264272_0_0_9"/>
<organism evidence="1 2">
    <name type="scientific">Acidaminococcus intestini (strain RyC-MR95)</name>
    <dbReference type="NCBI Taxonomy" id="568816"/>
    <lineage>
        <taxon>Bacteria</taxon>
        <taxon>Bacillati</taxon>
        <taxon>Bacillota</taxon>
        <taxon>Negativicutes</taxon>
        <taxon>Acidaminococcales</taxon>
        <taxon>Acidaminococcaceae</taxon>
        <taxon>Acidaminococcus</taxon>
    </lineage>
</organism>
<reference evidence="1 2" key="1">
    <citation type="journal article" date="2011" name="J. Bacteriol.">
        <title>Complete genome sequence of Acidaminococcus intestini RYC-MR95, a Gram-negative bacterium from the phylum Firmicutes.</title>
        <authorList>
            <person name="D'Auria G."/>
            <person name="Galan J.C."/>
            <person name="Rodriguez-Alcayna M."/>
            <person name="Moya A."/>
            <person name="Baquero F."/>
            <person name="Latorre A."/>
        </authorList>
    </citation>
    <scope>NUCLEOTIDE SEQUENCE [LARGE SCALE GENOMIC DNA]</scope>
    <source>
        <strain evidence="1 2">RyC-MR95</strain>
    </source>
</reference>
<dbReference type="KEGG" id="ain:Acin_2133"/>
<accession>G4Q5N7</accession>
<proteinExistence type="predicted"/>
<dbReference type="InParanoid" id="G4Q5N7"/>
<evidence type="ECO:0000313" key="2">
    <source>
        <dbReference type="Proteomes" id="UP000007093"/>
    </source>
</evidence>
<evidence type="ECO:0000313" key="1">
    <source>
        <dbReference type="EMBL" id="AEQ23333.1"/>
    </source>
</evidence>
<dbReference type="Proteomes" id="UP000007093">
    <property type="component" value="Chromosome"/>
</dbReference>
<name>G4Q5N7_ACIIR</name>